<dbReference type="Proteomes" id="UP000230423">
    <property type="component" value="Unassembled WGS sequence"/>
</dbReference>
<evidence type="ECO:0000313" key="2">
    <source>
        <dbReference type="Proteomes" id="UP000230423"/>
    </source>
</evidence>
<dbReference type="OrthoDB" id="760868at2759"/>
<reference evidence="1 2" key="1">
    <citation type="submission" date="2015-09" db="EMBL/GenBank/DDBJ databases">
        <title>Draft genome of the parasitic nematode Teladorsagia circumcincta isolate WARC Sus (inbred).</title>
        <authorList>
            <person name="Mitreva M."/>
        </authorList>
    </citation>
    <scope>NUCLEOTIDE SEQUENCE [LARGE SCALE GENOMIC DNA]</scope>
    <source>
        <strain evidence="1 2">S</strain>
    </source>
</reference>
<dbReference type="AlphaFoldDB" id="A0A2G9TC83"/>
<accession>A0A2G9TC83</accession>
<keyword evidence="2" id="KW-1185">Reference proteome</keyword>
<dbReference type="EMBL" id="KZ385407">
    <property type="protein sequence ID" value="PIO55563.1"/>
    <property type="molecule type" value="Genomic_DNA"/>
</dbReference>
<protein>
    <submittedName>
        <fullName evidence="1">Uncharacterized protein</fullName>
    </submittedName>
</protein>
<gene>
    <name evidence="1" type="ORF">TELCIR_23049</name>
</gene>
<proteinExistence type="predicted"/>
<organism evidence="1 2">
    <name type="scientific">Teladorsagia circumcincta</name>
    <name type="common">Brown stomach worm</name>
    <name type="synonym">Ostertagia circumcincta</name>
    <dbReference type="NCBI Taxonomy" id="45464"/>
    <lineage>
        <taxon>Eukaryota</taxon>
        <taxon>Metazoa</taxon>
        <taxon>Ecdysozoa</taxon>
        <taxon>Nematoda</taxon>
        <taxon>Chromadorea</taxon>
        <taxon>Rhabditida</taxon>
        <taxon>Rhabditina</taxon>
        <taxon>Rhabditomorpha</taxon>
        <taxon>Strongyloidea</taxon>
        <taxon>Trichostrongylidae</taxon>
        <taxon>Teladorsagia</taxon>
    </lineage>
</organism>
<sequence>MQIQTECFKLYYNGEDTKRDGVAIAVAESLKGYVSAVSRISDRIMAVKIDPKEGHWTVLSEYAPHKG</sequence>
<name>A0A2G9TC83_TELCI</name>
<evidence type="ECO:0000313" key="1">
    <source>
        <dbReference type="EMBL" id="PIO55563.1"/>
    </source>
</evidence>